<organism evidence="2 3">
    <name type="scientific">Pseudonocardia kunmingensis</name>
    <dbReference type="NCBI Taxonomy" id="630975"/>
    <lineage>
        <taxon>Bacteria</taxon>
        <taxon>Bacillati</taxon>
        <taxon>Actinomycetota</taxon>
        <taxon>Actinomycetes</taxon>
        <taxon>Pseudonocardiales</taxon>
        <taxon>Pseudonocardiaceae</taxon>
        <taxon>Pseudonocardia</taxon>
    </lineage>
</organism>
<dbReference type="Proteomes" id="UP000315677">
    <property type="component" value="Unassembled WGS sequence"/>
</dbReference>
<dbReference type="RefSeq" id="WP_142065218.1">
    <property type="nucleotide sequence ID" value="NZ_VFPA01000009.1"/>
</dbReference>
<gene>
    <name evidence="2" type="ORF">FB558_8510</name>
</gene>
<dbReference type="OrthoDB" id="5139861at2"/>
<dbReference type="Pfam" id="PF14355">
    <property type="entry name" value="Abi_C"/>
    <property type="match status" value="1"/>
</dbReference>
<protein>
    <submittedName>
        <fullName evidence="2">Abortive infection Abi-like protein</fullName>
    </submittedName>
</protein>
<accession>A0A543CWX6</accession>
<feature type="domain" description="Abortive infection protein-like C-terminal" evidence="1">
    <location>
        <begin position="160"/>
        <end position="242"/>
    </location>
</feature>
<evidence type="ECO:0000259" key="1">
    <source>
        <dbReference type="Pfam" id="PF14355"/>
    </source>
</evidence>
<sequence>MTGSTDGQIRAAFQDEGFAPNPDSTWDDGSVRRTTTQHHLEAVNWTDHDHVTRALRVIARLMEDFDDQYSQPVRKALRGDGCRIDEHGQITIAAAQLPRVPLDGLRDPAAILDNLDRIQRAISDDPAQAVGSAKELIESTAKTVLIERGEPVNDKDDIAALIRKAQQTLSLHPSAATPGPDGSDAVKRILGSLTGIAIGVAELRNRGYGTGHGAAGPRVGLRPRHAHLAVNAAITWCQLMLDTLADTNAPWRTTKASA</sequence>
<evidence type="ECO:0000313" key="3">
    <source>
        <dbReference type="Proteomes" id="UP000315677"/>
    </source>
</evidence>
<reference evidence="2 3" key="1">
    <citation type="submission" date="2019-06" db="EMBL/GenBank/DDBJ databases">
        <title>Sequencing the genomes of 1000 actinobacteria strains.</title>
        <authorList>
            <person name="Klenk H.-P."/>
        </authorList>
    </citation>
    <scope>NUCLEOTIDE SEQUENCE [LARGE SCALE GENOMIC DNA]</scope>
    <source>
        <strain evidence="2 3">DSM 45301</strain>
    </source>
</reference>
<name>A0A543CWX6_9PSEU</name>
<dbReference type="EMBL" id="VFPA01000009">
    <property type="protein sequence ID" value="TQM01617.1"/>
    <property type="molecule type" value="Genomic_DNA"/>
</dbReference>
<dbReference type="InterPro" id="IPR026001">
    <property type="entry name" value="Abi-like_C"/>
</dbReference>
<proteinExistence type="predicted"/>
<evidence type="ECO:0000313" key="2">
    <source>
        <dbReference type="EMBL" id="TQM01617.1"/>
    </source>
</evidence>
<keyword evidence="3" id="KW-1185">Reference proteome</keyword>
<dbReference type="AlphaFoldDB" id="A0A543CWX6"/>
<comment type="caution">
    <text evidence="2">The sequence shown here is derived from an EMBL/GenBank/DDBJ whole genome shotgun (WGS) entry which is preliminary data.</text>
</comment>